<dbReference type="STRING" id="213585.MSMAS_1105"/>
<name>A0A0E3LTX9_METMZ</name>
<dbReference type="InterPro" id="IPR029063">
    <property type="entry name" value="SAM-dependent_MTases_sf"/>
</dbReference>
<feature type="domain" description="DNA methylase N-4/N-6" evidence="4">
    <location>
        <begin position="526"/>
        <end position="840"/>
    </location>
</feature>
<proteinExistence type="inferred from homology"/>
<evidence type="ECO:0000313" key="5">
    <source>
        <dbReference type="EMBL" id="AKB64301.1"/>
    </source>
</evidence>
<comment type="similarity">
    <text evidence="1">Belongs to the N(4)/N(6)-methyltransferase family.</text>
</comment>
<evidence type="ECO:0000256" key="3">
    <source>
        <dbReference type="ARBA" id="ARBA00022679"/>
    </source>
</evidence>
<dbReference type="PATRIC" id="fig|213585.10.peg.1378"/>
<evidence type="ECO:0000256" key="1">
    <source>
        <dbReference type="ARBA" id="ARBA00006594"/>
    </source>
</evidence>
<dbReference type="GeneID" id="24877313"/>
<dbReference type="RefSeq" id="WP_011032147.1">
    <property type="nucleotide sequence ID" value="NZ_CP009512.1"/>
</dbReference>
<dbReference type="Gene3D" id="3.40.50.150">
    <property type="entry name" value="Vaccinia Virus protein VP39"/>
    <property type="match status" value="1"/>
</dbReference>
<sequence length="1051" mass="122650">MIDDYTQKLQELLHTLFQFDSTDLDFGIYRIMNQKRSEIEKFINKDLINAVEEALEKYRASEKRALASPSLAKKWVQAATLNNLGVSATEIAGTTIINPLINPLLGDFPAYGIETSEEYLQSNEIERKTWDSEFGDDETTFEQHKAEIFSHIYHFFSRYYDKGDFISLQRYSKQQKYAIPYNGEEVMLHWANKGQYFIKTGKNFQNYVFKDDGKTYTTHFRISNTPIEKNSNKDENRFFILKRKSKIETEDETEVLEPIFYYPENKELTILFEYRGLTKEEEKEFGTKNVQDKILDEIETKILAIIKDPDLKKVLTRPIDGKKNFLRKHLNRYVRENNTDYFIHKNLKRFLTNELDFYIKNEIFDLDNILESGNEAKMERYVGRVKVFKTICLKIIDFLSQIEEFQKKLFEKKKFVLTSEYCMTIDNVPEFIYPNILQNKAQLEEWEKLYGIRIKNQKSLYDLESQIIDLKANPYLVIDTKFFDQSFKDCLLSNFNDLDEATGGLMINSENWQALNLLLNKYTEQIKCIYIDPPYNTGKDKFPYKDRYMHSCWLSLLSQTIQSSKGILTLDGIFFCSIDSNEAHNLKQVFNEYFGSDNYLADLIWDLGTGTTAGHFTRSHEYIYSYAKNKKMLDNFDYTDGGTITHGALKKISKANPASEILFPAGIEFEGDKDEFSGCIGGSEKEYIISEKMEFENGKLKKPVIIKAGWAMKKQILNWLEGKETYDTKGQKVTKFYFNKNGILCYEKEKSKINPKTVISKLTNTKEGTSTLKNVINEDIDLYPKPPKLLEFLINLGSQDEASIILDFFAGSGTTAHAILNLNKEECGNRKYILIEMGDYFDSVLKPRIKKIIYSKDWKDERPQSKDGQSHIFKYLTLEQYEDTLNNIEFGEKSSFQRRLNGFSDYMLHYMLDFETAYSPCRLNITKLKNPFNYTLKVSDQNELREQVVDLVETFNYLLGIHVKKVKTFENNGTYYRVIYGFKVQGENERKENIIVVWRCTVGLDLKEDKNFIESTVLSEKEPDSKVYVNSDFAVEGAFPIEPTFSRLMGA</sequence>
<dbReference type="Pfam" id="PF01555">
    <property type="entry name" value="N6_N4_Mtase"/>
    <property type="match status" value="1"/>
</dbReference>
<keyword evidence="2 5" id="KW-0489">Methyltransferase</keyword>
<dbReference type="SUPFAM" id="SSF53335">
    <property type="entry name" value="S-adenosyl-L-methionine-dependent methyltransferases"/>
    <property type="match status" value="1"/>
</dbReference>
<dbReference type="Proteomes" id="UP000033097">
    <property type="component" value="Chromosome"/>
</dbReference>
<gene>
    <name evidence="5" type="ORF">MSMAS_1105</name>
</gene>
<reference evidence="5 6" key="1">
    <citation type="submission" date="2014-07" db="EMBL/GenBank/DDBJ databases">
        <title>Methanogenic archaea and the global carbon cycle.</title>
        <authorList>
            <person name="Henriksen J.R."/>
            <person name="Luke J."/>
            <person name="Reinhart S."/>
            <person name="Benedict M.N."/>
            <person name="Youngblut N.D."/>
            <person name="Metcalf M.E."/>
            <person name="Whitaker R.J."/>
            <person name="Metcalf W.W."/>
        </authorList>
    </citation>
    <scope>NUCLEOTIDE SEQUENCE [LARGE SCALE GENOMIC DNA]</scope>
    <source>
        <strain evidence="5 6">S-6</strain>
    </source>
</reference>
<keyword evidence="3 5" id="KW-0808">Transferase</keyword>
<accession>A0A0E3LTX9</accession>
<dbReference type="PROSITE" id="PS00092">
    <property type="entry name" value="N6_MTASE"/>
    <property type="match status" value="1"/>
</dbReference>
<protein>
    <submittedName>
        <fullName evidence="5">Type III restriction-modification system methylation subunit</fullName>
        <ecNumber evidence="5">2.1.1.72</ecNumber>
    </submittedName>
</protein>
<evidence type="ECO:0000259" key="4">
    <source>
        <dbReference type="Pfam" id="PF01555"/>
    </source>
</evidence>
<dbReference type="REBASE" id="109178">
    <property type="entry name" value="M.MmaS6ORF1105P"/>
</dbReference>
<dbReference type="EMBL" id="CP009512">
    <property type="protein sequence ID" value="AKB64301.1"/>
    <property type="molecule type" value="Genomic_DNA"/>
</dbReference>
<dbReference type="InterPro" id="IPR002941">
    <property type="entry name" value="DNA_methylase_N4/N6"/>
</dbReference>
<dbReference type="SMR" id="A0A0E3LTX9"/>
<dbReference type="GO" id="GO:0009007">
    <property type="term" value="F:site-specific DNA-methyltransferase (adenine-specific) activity"/>
    <property type="evidence" value="ECO:0007669"/>
    <property type="project" value="UniProtKB-EC"/>
</dbReference>
<dbReference type="EC" id="2.1.1.72" evidence="5"/>
<dbReference type="GO" id="GO:0008170">
    <property type="term" value="F:N-methyltransferase activity"/>
    <property type="evidence" value="ECO:0007669"/>
    <property type="project" value="InterPro"/>
</dbReference>
<dbReference type="GO" id="GO:0032259">
    <property type="term" value="P:methylation"/>
    <property type="evidence" value="ECO:0007669"/>
    <property type="project" value="UniProtKB-KW"/>
</dbReference>
<dbReference type="HOGENOM" id="CLU_013151_0_0_2"/>
<evidence type="ECO:0000256" key="2">
    <source>
        <dbReference type="ARBA" id="ARBA00022603"/>
    </source>
</evidence>
<dbReference type="AlphaFoldDB" id="A0A0E3LTX9"/>
<dbReference type="GO" id="GO:0003677">
    <property type="term" value="F:DNA binding"/>
    <property type="evidence" value="ECO:0007669"/>
    <property type="project" value="InterPro"/>
</dbReference>
<dbReference type="KEGG" id="mmj:MSMAS_1105"/>
<dbReference type="PRINTS" id="PR00508">
    <property type="entry name" value="S21N4MTFRASE"/>
</dbReference>
<evidence type="ECO:0000313" key="6">
    <source>
        <dbReference type="Proteomes" id="UP000033097"/>
    </source>
</evidence>
<organism evidence="5 6">
    <name type="scientific">Methanosarcina mazei S-6</name>
    <dbReference type="NCBI Taxonomy" id="213585"/>
    <lineage>
        <taxon>Archaea</taxon>
        <taxon>Methanobacteriati</taxon>
        <taxon>Methanobacteriota</taxon>
        <taxon>Stenosarchaea group</taxon>
        <taxon>Methanomicrobia</taxon>
        <taxon>Methanosarcinales</taxon>
        <taxon>Methanosarcinaceae</taxon>
        <taxon>Methanosarcina</taxon>
    </lineage>
</organism>
<dbReference type="InterPro" id="IPR001091">
    <property type="entry name" value="RM_Methyltransferase"/>
</dbReference>
<dbReference type="InterPro" id="IPR002052">
    <property type="entry name" value="DNA_methylase_N6_adenine_CS"/>
</dbReference>